<comment type="similarity">
    <text evidence="2">Belongs to the uracil-DNA glycosylase (UDG) superfamily. Type 4 (UDGa) family.</text>
</comment>
<keyword evidence="8" id="KW-0378">Hydrolase</keyword>
<dbReference type="PANTHER" id="PTHR33693:SF1">
    <property type="entry name" value="TYPE-4 URACIL-DNA GLYCOSYLASE"/>
    <property type="match status" value="1"/>
</dbReference>
<dbReference type="NCBIfam" id="TIGR00758">
    <property type="entry name" value="UDG_fam4"/>
    <property type="match status" value="1"/>
</dbReference>
<keyword evidence="11" id="KW-0234">DNA repair</keyword>
<evidence type="ECO:0000313" key="14">
    <source>
        <dbReference type="EMBL" id="MDB6177226.1"/>
    </source>
</evidence>
<dbReference type="EC" id="3.2.2.27" evidence="3"/>
<feature type="region of interest" description="Disordered" evidence="12">
    <location>
        <begin position="45"/>
        <end position="75"/>
    </location>
</feature>
<evidence type="ECO:0000256" key="7">
    <source>
        <dbReference type="ARBA" id="ARBA00022763"/>
    </source>
</evidence>
<reference evidence="14" key="1">
    <citation type="submission" date="2022-12" db="EMBL/GenBank/DDBJ databases">
        <title>Paracoccus onchidii sp. nov., isolated from a marine invertebrate from the South China Sea.</title>
        <authorList>
            <person name="Xu S."/>
            <person name="Liu Z."/>
            <person name="Xu Y."/>
        </authorList>
    </citation>
    <scope>NUCLEOTIDE SEQUENCE</scope>
    <source>
        <strain evidence="14">Z330</strain>
    </source>
</reference>
<dbReference type="InterPro" id="IPR051536">
    <property type="entry name" value="UDG_Type-4/5"/>
</dbReference>
<feature type="domain" description="Uracil-DNA glycosylase-like" evidence="13">
    <location>
        <begin position="117"/>
        <end position="268"/>
    </location>
</feature>
<evidence type="ECO:0000256" key="2">
    <source>
        <dbReference type="ARBA" id="ARBA00006521"/>
    </source>
</evidence>
<comment type="caution">
    <text evidence="14">The sequence shown here is derived from an EMBL/GenBank/DDBJ whole genome shotgun (WGS) entry which is preliminary data.</text>
</comment>
<accession>A0ABT4ZEU0</accession>
<dbReference type="SUPFAM" id="SSF52141">
    <property type="entry name" value="Uracil-DNA glycosylase-like"/>
    <property type="match status" value="1"/>
</dbReference>
<comment type="catalytic activity">
    <reaction evidence="1">
        <text>Hydrolyzes single-stranded DNA or mismatched double-stranded DNA and polynucleotides, releasing free uracil.</text>
        <dbReference type="EC" id="3.2.2.27"/>
    </reaction>
</comment>
<evidence type="ECO:0000256" key="3">
    <source>
        <dbReference type="ARBA" id="ARBA00012030"/>
    </source>
</evidence>
<evidence type="ECO:0000256" key="11">
    <source>
        <dbReference type="ARBA" id="ARBA00023204"/>
    </source>
</evidence>
<evidence type="ECO:0000256" key="9">
    <source>
        <dbReference type="ARBA" id="ARBA00023004"/>
    </source>
</evidence>
<evidence type="ECO:0000256" key="4">
    <source>
        <dbReference type="ARBA" id="ARBA00019403"/>
    </source>
</evidence>
<keyword evidence="15" id="KW-1185">Reference proteome</keyword>
<organism evidence="14 15">
    <name type="scientific">Paracoccus onchidii</name>
    <dbReference type="NCBI Taxonomy" id="3017813"/>
    <lineage>
        <taxon>Bacteria</taxon>
        <taxon>Pseudomonadati</taxon>
        <taxon>Pseudomonadota</taxon>
        <taxon>Alphaproteobacteria</taxon>
        <taxon>Rhodobacterales</taxon>
        <taxon>Paracoccaceae</taxon>
        <taxon>Paracoccus</taxon>
    </lineage>
</organism>
<name>A0ABT4ZEU0_9RHOB</name>
<dbReference type="Gene3D" id="3.40.470.10">
    <property type="entry name" value="Uracil-DNA glycosylase-like domain"/>
    <property type="match status" value="1"/>
</dbReference>
<dbReference type="SMART" id="SM00986">
    <property type="entry name" value="UDG"/>
    <property type="match status" value="1"/>
</dbReference>
<dbReference type="EMBL" id="JAQBIE010000007">
    <property type="protein sequence ID" value="MDB6177226.1"/>
    <property type="molecule type" value="Genomic_DNA"/>
</dbReference>
<dbReference type="Pfam" id="PF03167">
    <property type="entry name" value="UDG"/>
    <property type="match status" value="1"/>
</dbReference>
<evidence type="ECO:0000256" key="12">
    <source>
        <dbReference type="SAM" id="MobiDB-lite"/>
    </source>
</evidence>
<protein>
    <recommendedName>
        <fullName evidence="4">Type-4 uracil-DNA glycosylase</fullName>
        <ecNumber evidence="3">3.2.2.27</ecNumber>
    </recommendedName>
</protein>
<evidence type="ECO:0000256" key="8">
    <source>
        <dbReference type="ARBA" id="ARBA00022801"/>
    </source>
</evidence>
<dbReference type="RefSeq" id="WP_271888351.1">
    <property type="nucleotide sequence ID" value="NZ_JAQBIE010000007.1"/>
</dbReference>
<evidence type="ECO:0000256" key="5">
    <source>
        <dbReference type="ARBA" id="ARBA00022485"/>
    </source>
</evidence>
<evidence type="ECO:0000313" key="15">
    <source>
        <dbReference type="Proteomes" id="UP001165641"/>
    </source>
</evidence>
<dbReference type="PANTHER" id="PTHR33693">
    <property type="entry name" value="TYPE-5 URACIL-DNA GLYCOSYLASE"/>
    <property type="match status" value="1"/>
</dbReference>
<sequence>MNTVPTYQGIELDGETALALLQWQAEMGADEAMLDVPLDRFELAPRQGGAAAAPPLQAQPPASARPTPQSAQDDDLKTRIGRAETLAAAATDLEALAMAQQEFDGIELKKGARNFCFADGNQKARVLVLGEAPGDEEDRQGRPFVGQAGQLLDRMFDAIGLSRNAVDAEKSVYIANVLSWRPPGNRDPSDEEIALSMPFLRRHVELVSPDLVVLMGNVPCQAAIGRRGILRLRGQWTEAFGRPALPMTHPAYLLRNPIAKREAWADLLSLSARLESLSV</sequence>
<keyword evidence="6" id="KW-0479">Metal-binding</keyword>
<keyword evidence="7" id="KW-0227">DNA damage</keyword>
<gene>
    <name evidence="14" type="ORF">PAF17_06855</name>
</gene>
<keyword evidence="5" id="KW-0004">4Fe-4S</keyword>
<dbReference type="InterPro" id="IPR036895">
    <property type="entry name" value="Uracil-DNA_glycosylase-like_sf"/>
</dbReference>
<evidence type="ECO:0000259" key="13">
    <source>
        <dbReference type="SMART" id="SM00986"/>
    </source>
</evidence>
<evidence type="ECO:0000256" key="10">
    <source>
        <dbReference type="ARBA" id="ARBA00023014"/>
    </source>
</evidence>
<dbReference type="InterPro" id="IPR005122">
    <property type="entry name" value="Uracil-DNA_glycosylase-like"/>
</dbReference>
<dbReference type="Proteomes" id="UP001165641">
    <property type="component" value="Unassembled WGS sequence"/>
</dbReference>
<proteinExistence type="inferred from homology"/>
<feature type="compositionally biased region" description="Low complexity" evidence="12">
    <location>
        <begin position="45"/>
        <end position="66"/>
    </location>
</feature>
<evidence type="ECO:0000256" key="6">
    <source>
        <dbReference type="ARBA" id="ARBA00022723"/>
    </source>
</evidence>
<evidence type="ECO:0000256" key="1">
    <source>
        <dbReference type="ARBA" id="ARBA00001400"/>
    </source>
</evidence>
<dbReference type="CDD" id="cd10030">
    <property type="entry name" value="UDG-F4_TTUDGA_SPO1dp_like"/>
    <property type="match status" value="1"/>
</dbReference>
<dbReference type="InterPro" id="IPR005273">
    <property type="entry name" value="Ura-DNA_glyco_family4"/>
</dbReference>
<keyword evidence="9" id="KW-0408">Iron</keyword>
<keyword evidence="10" id="KW-0411">Iron-sulfur</keyword>
<dbReference type="SMART" id="SM00987">
    <property type="entry name" value="UreE_C"/>
    <property type="match status" value="1"/>
</dbReference>